<name>A0A3M2R1D3_9HYPO</name>
<protein>
    <submittedName>
        <fullName evidence="2">Uncharacterized protein</fullName>
    </submittedName>
</protein>
<dbReference type="OrthoDB" id="5979581at2759"/>
<organism evidence="2 3">
    <name type="scientific">Fusarium kuroshium</name>
    <dbReference type="NCBI Taxonomy" id="2010991"/>
    <lineage>
        <taxon>Eukaryota</taxon>
        <taxon>Fungi</taxon>
        <taxon>Dikarya</taxon>
        <taxon>Ascomycota</taxon>
        <taxon>Pezizomycotina</taxon>
        <taxon>Sordariomycetes</taxon>
        <taxon>Hypocreomycetidae</taxon>
        <taxon>Hypocreales</taxon>
        <taxon>Nectriaceae</taxon>
        <taxon>Fusarium</taxon>
        <taxon>Fusarium solani species complex</taxon>
    </lineage>
</organism>
<accession>A0A3M2R1D3</accession>
<feature type="compositionally biased region" description="Acidic residues" evidence="1">
    <location>
        <begin position="23"/>
        <end position="35"/>
    </location>
</feature>
<dbReference type="EMBL" id="NKUJ01000754">
    <property type="protein sequence ID" value="RMI99077.1"/>
    <property type="molecule type" value="Genomic_DNA"/>
</dbReference>
<reference evidence="2 3" key="1">
    <citation type="submission" date="2017-06" db="EMBL/GenBank/DDBJ databases">
        <title>Comparative genomic analysis of Ambrosia Fusariam Clade fungi.</title>
        <authorList>
            <person name="Stajich J.E."/>
            <person name="Carrillo J."/>
            <person name="Kijimoto T."/>
            <person name="Eskalen A."/>
            <person name="O'Donnell K."/>
            <person name="Kasson M."/>
        </authorList>
    </citation>
    <scope>NUCLEOTIDE SEQUENCE [LARGE SCALE GENOMIC DNA]</scope>
    <source>
        <strain evidence="2">UCR3666</strain>
    </source>
</reference>
<evidence type="ECO:0000256" key="1">
    <source>
        <dbReference type="SAM" id="MobiDB-lite"/>
    </source>
</evidence>
<comment type="caution">
    <text evidence="2">The sequence shown here is derived from an EMBL/GenBank/DDBJ whole genome shotgun (WGS) entry which is preliminary data.</text>
</comment>
<evidence type="ECO:0000313" key="3">
    <source>
        <dbReference type="Proteomes" id="UP000277212"/>
    </source>
</evidence>
<feature type="region of interest" description="Disordered" evidence="1">
    <location>
        <begin position="1"/>
        <end position="37"/>
    </location>
</feature>
<evidence type="ECO:0000313" key="2">
    <source>
        <dbReference type="EMBL" id="RMI99077.1"/>
    </source>
</evidence>
<keyword evidence="3" id="KW-1185">Reference proteome</keyword>
<dbReference type="AlphaFoldDB" id="A0A3M2R1D3"/>
<dbReference type="Proteomes" id="UP000277212">
    <property type="component" value="Unassembled WGS sequence"/>
</dbReference>
<gene>
    <name evidence="2" type="ORF">CDV36_016062</name>
</gene>
<proteinExistence type="predicted"/>
<sequence length="84" mass="8923">MVAGDIKLSGADDPAAAWGDFAGSDDEGDIEDASEPPERYEQGIYYPICIGEALADRMSPLSNTTVAIADYFGEESLSRSMLSV</sequence>